<dbReference type="RefSeq" id="WP_268051162.1">
    <property type="nucleotide sequence ID" value="NZ_JAPQES010000006.1"/>
</dbReference>
<proteinExistence type="predicted"/>
<keyword evidence="1" id="KW-1133">Transmembrane helix</keyword>
<reference evidence="2" key="1">
    <citation type="submission" date="2022-12" db="EMBL/GenBank/DDBJ databases">
        <authorList>
            <person name="Wang J."/>
        </authorList>
    </citation>
    <scope>NUCLEOTIDE SEQUENCE</scope>
    <source>
        <strain evidence="2">HY-42-06</strain>
    </source>
</reference>
<dbReference type="Gene3D" id="2.20.28.30">
    <property type="entry name" value="RNA polymerase ii, chain L"/>
    <property type="match status" value="1"/>
</dbReference>
<accession>A0ABT4CUV5</accession>
<keyword evidence="1" id="KW-0472">Membrane</keyword>
<keyword evidence="3" id="KW-1185">Reference proteome</keyword>
<evidence type="ECO:0000256" key="1">
    <source>
        <dbReference type="SAM" id="Phobius"/>
    </source>
</evidence>
<evidence type="ECO:0000313" key="2">
    <source>
        <dbReference type="EMBL" id="MCY6372223.1"/>
    </source>
</evidence>
<name>A0ABT4CUV5_9CLOT</name>
<sequence length="111" mass="13004">MSDEERFITEGKKVFKYRAIAIYFLYGGIVISFPIWVVFSTIFDTKVGGFFAIASIMISFIISIVLDLIYWKCPKCERNFAIRHGDMDDITHCPYCGTRLRYKDYPNDNYI</sequence>
<evidence type="ECO:0000313" key="3">
    <source>
        <dbReference type="Proteomes" id="UP001079657"/>
    </source>
</evidence>
<organism evidence="2 3">
    <name type="scientific">Clostridium ganghwense</name>
    <dbReference type="NCBI Taxonomy" id="312089"/>
    <lineage>
        <taxon>Bacteria</taxon>
        <taxon>Bacillati</taxon>
        <taxon>Bacillota</taxon>
        <taxon>Clostridia</taxon>
        <taxon>Eubacteriales</taxon>
        <taxon>Clostridiaceae</taxon>
        <taxon>Clostridium</taxon>
    </lineage>
</organism>
<gene>
    <name evidence="2" type="ORF">OXH55_16450</name>
</gene>
<feature type="transmembrane region" description="Helical" evidence="1">
    <location>
        <begin position="20"/>
        <end position="43"/>
    </location>
</feature>
<evidence type="ECO:0008006" key="4">
    <source>
        <dbReference type="Google" id="ProtNLM"/>
    </source>
</evidence>
<feature type="transmembrane region" description="Helical" evidence="1">
    <location>
        <begin position="49"/>
        <end position="70"/>
    </location>
</feature>
<dbReference type="EMBL" id="JAPQES010000006">
    <property type="protein sequence ID" value="MCY6372223.1"/>
    <property type="molecule type" value="Genomic_DNA"/>
</dbReference>
<dbReference type="Proteomes" id="UP001079657">
    <property type="component" value="Unassembled WGS sequence"/>
</dbReference>
<comment type="caution">
    <text evidence="2">The sequence shown here is derived from an EMBL/GenBank/DDBJ whole genome shotgun (WGS) entry which is preliminary data.</text>
</comment>
<keyword evidence="1" id="KW-0812">Transmembrane</keyword>
<protein>
    <recommendedName>
        <fullName evidence="4">Zinc ribbon domain-containing protein</fullName>
    </recommendedName>
</protein>